<evidence type="ECO:0008006" key="3">
    <source>
        <dbReference type="Google" id="ProtNLM"/>
    </source>
</evidence>
<dbReference type="GeneID" id="94693055"/>
<evidence type="ECO:0000313" key="2">
    <source>
        <dbReference type="Proteomes" id="UP000183417"/>
    </source>
</evidence>
<dbReference type="Proteomes" id="UP000183417">
    <property type="component" value="Unassembled WGS sequence"/>
</dbReference>
<dbReference type="EMBL" id="FNPE01000037">
    <property type="protein sequence ID" value="SDZ57227.1"/>
    <property type="molecule type" value="Genomic_DNA"/>
</dbReference>
<accession>A0A1H3U4L3</accession>
<reference evidence="1 2" key="1">
    <citation type="submission" date="2016-10" db="EMBL/GenBank/DDBJ databases">
        <authorList>
            <person name="de Groot N.N."/>
        </authorList>
    </citation>
    <scope>NUCLEOTIDE SEQUENCE [LARGE SCALE GENOMIC DNA]</scope>
    <source>
        <strain evidence="1 2">LMG 24775</strain>
    </source>
</reference>
<evidence type="ECO:0000313" key="1">
    <source>
        <dbReference type="EMBL" id="SDZ57227.1"/>
    </source>
</evidence>
<name>A0A1H3U4L3_9BURK</name>
<proteinExistence type="predicted"/>
<dbReference type="RefSeq" id="WP_026062936.1">
    <property type="nucleotide sequence ID" value="NZ_CP141274.1"/>
</dbReference>
<protein>
    <recommendedName>
        <fullName evidence="3">Phage tail protein</fullName>
    </recommendedName>
</protein>
<dbReference type="AlphaFoldDB" id="A0A1H3U4L3"/>
<organism evidence="1 2">
    <name type="scientific">Delftia lacustris</name>
    <dbReference type="NCBI Taxonomy" id="558537"/>
    <lineage>
        <taxon>Bacteria</taxon>
        <taxon>Pseudomonadati</taxon>
        <taxon>Pseudomonadota</taxon>
        <taxon>Betaproteobacteria</taxon>
        <taxon>Burkholderiales</taxon>
        <taxon>Comamonadaceae</taxon>
        <taxon>Delftia</taxon>
    </lineage>
</organism>
<sequence length="336" mass="35447">MNVIHQFLGGLADLVPPPPRAPSVSSGPKTGMVFKRSASISAPLVRGQMLMPVTAWNWPDPVTGTMADAQFLFADTVPQSAANGALYQASGRSFSQGYKTFLQVLEACKFPYQSMLAGAMQKMATPPGEPAYSPTPVGWTKVYETGYLQWKPIWTLPKSSSEWSAAVAVGTIANPGTLRLNLNDTSGAGPQAPASLQALDASGRVLALPAASLETVTITSECWDQVPIYPGSWYDASMVALGRGLVPDAGVFFGPGGLMACRVSTFYVALKPRFDFTAAAPIPASLRQTLDEADTVQAMGVTVQRARGDGQPNQALRLVNTDPAPVIVAVSLETLA</sequence>
<gene>
    <name evidence="1" type="ORF">SAMN05421547_1377</name>
</gene>